<evidence type="ECO:0000256" key="2">
    <source>
        <dbReference type="ARBA" id="ARBA00022475"/>
    </source>
</evidence>
<dbReference type="GO" id="GO:0007155">
    <property type="term" value="P:cell adhesion"/>
    <property type="evidence" value="ECO:0007669"/>
    <property type="project" value="InterPro"/>
</dbReference>
<proteinExistence type="predicted"/>
<reference evidence="9" key="1">
    <citation type="submission" date="2020-03" db="EMBL/GenBank/DDBJ databases">
        <authorList>
            <person name="Weist P."/>
        </authorList>
    </citation>
    <scope>NUCLEOTIDE SEQUENCE</scope>
</reference>
<dbReference type="GO" id="GO:0005178">
    <property type="term" value="F:integrin binding"/>
    <property type="evidence" value="ECO:0007669"/>
    <property type="project" value="InterPro"/>
</dbReference>
<dbReference type="GO" id="GO:0043209">
    <property type="term" value="C:myelin sheath"/>
    <property type="evidence" value="ECO:0007669"/>
    <property type="project" value="TreeGrafter"/>
</dbReference>
<keyword evidence="8" id="KW-0393">Immunoglobulin domain</keyword>
<dbReference type="InterPro" id="IPR033292">
    <property type="entry name" value="THY1"/>
</dbReference>
<keyword evidence="7" id="KW-0449">Lipoprotein</keyword>
<gene>
    <name evidence="9" type="ORF">PLEPLA_LOCUS21174</name>
</gene>
<dbReference type="GO" id="GO:0009897">
    <property type="term" value="C:external side of plasma membrane"/>
    <property type="evidence" value="ECO:0007669"/>
    <property type="project" value="TreeGrafter"/>
</dbReference>
<evidence type="ECO:0000256" key="1">
    <source>
        <dbReference type="ARBA" id="ARBA00004236"/>
    </source>
</evidence>
<evidence type="ECO:0000256" key="5">
    <source>
        <dbReference type="ARBA" id="ARBA00023157"/>
    </source>
</evidence>
<keyword evidence="10" id="KW-1185">Reference proteome</keyword>
<evidence type="ECO:0000313" key="10">
    <source>
        <dbReference type="Proteomes" id="UP001153269"/>
    </source>
</evidence>
<evidence type="ECO:0000313" key="9">
    <source>
        <dbReference type="EMBL" id="CAB1433086.1"/>
    </source>
</evidence>
<dbReference type="GO" id="GO:0005925">
    <property type="term" value="C:focal adhesion"/>
    <property type="evidence" value="ECO:0007669"/>
    <property type="project" value="TreeGrafter"/>
</dbReference>
<dbReference type="PANTHER" id="PTHR19226:SF2">
    <property type="entry name" value="THY-1 MEMBRANE GLYCOPROTEIN"/>
    <property type="match status" value="1"/>
</dbReference>
<name>A0A9N7ULN4_PLEPL</name>
<dbReference type="GO" id="GO:0005096">
    <property type="term" value="F:GTPase activator activity"/>
    <property type="evidence" value="ECO:0007669"/>
    <property type="project" value="TreeGrafter"/>
</dbReference>
<accession>A0A9N7ULN4</accession>
<dbReference type="GO" id="GO:0007229">
    <property type="term" value="P:integrin-mediated signaling pathway"/>
    <property type="evidence" value="ECO:0007669"/>
    <property type="project" value="TreeGrafter"/>
</dbReference>
<dbReference type="GO" id="GO:0030334">
    <property type="term" value="P:regulation of cell migration"/>
    <property type="evidence" value="ECO:0007669"/>
    <property type="project" value="InterPro"/>
</dbReference>
<dbReference type="GO" id="GO:0051894">
    <property type="term" value="P:positive regulation of focal adhesion assembly"/>
    <property type="evidence" value="ECO:0007669"/>
    <property type="project" value="TreeGrafter"/>
</dbReference>
<dbReference type="GO" id="GO:0045121">
    <property type="term" value="C:membrane raft"/>
    <property type="evidence" value="ECO:0007669"/>
    <property type="project" value="TreeGrafter"/>
</dbReference>
<keyword evidence="6" id="KW-0325">Glycoprotein</keyword>
<dbReference type="Proteomes" id="UP001153269">
    <property type="component" value="Unassembled WGS sequence"/>
</dbReference>
<dbReference type="PANTHER" id="PTHR19226">
    <property type="entry name" value="THY-1 MEMBRANE GLYCOPROTEIN"/>
    <property type="match status" value="1"/>
</dbReference>
<evidence type="ECO:0000256" key="4">
    <source>
        <dbReference type="ARBA" id="ARBA00023136"/>
    </source>
</evidence>
<evidence type="ECO:0000256" key="6">
    <source>
        <dbReference type="ARBA" id="ARBA00023180"/>
    </source>
</evidence>
<evidence type="ECO:0000256" key="8">
    <source>
        <dbReference type="ARBA" id="ARBA00023319"/>
    </source>
</evidence>
<dbReference type="EMBL" id="CADEAL010001517">
    <property type="protein sequence ID" value="CAB1433086.1"/>
    <property type="molecule type" value="Genomic_DNA"/>
</dbReference>
<comment type="caution">
    <text evidence="9">The sequence shown here is derived from an EMBL/GenBank/DDBJ whole genome shotgun (WGS) entry which is preliminary data.</text>
</comment>
<comment type="subcellular location">
    <subcellularLocation>
        <location evidence="1">Cell membrane</location>
    </subcellularLocation>
</comment>
<sequence length="115" mass="12871">MIQLKSNKYNSYEFSWSPGTKESVINTNVSGSSADSVFKDKSYVQELEPRGYRLTLSGFTDTLPHNTTYICKISGENANINVEADQLLPCSAVSVFVKRSCSWIACLLLFYHTQS</sequence>
<evidence type="ECO:0000256" key="7">
    <source>
        <dbReference type="ARBA" id="ARBA00023288"/>
    </source>
</evidence>
<organism evidence="9 10">
    <name type="scientific">Pleuronectes platessa</name>
    <name type="common">European plaice</name>
    <dbReference type="NCBI Taxonomy" id="8262"/>
    <lineage>
        <taxon>Eukaryota</taxon>
        <taxon>Metazoa</taxon>
        <taxon>Chordata</taxon>
        <taxon>Craniata</taxon>
        <taxon>Vertebrata</taxon>
        <taxon>Euteleostomi</taxon>
        <taxon>Actinopterygii</taxon>
        <taxon>Neopterygii</taxon>
        <taxon>Teleostei</taxon>
        <taxon>Neoteleostei</taxon>
        <taxon>Acanthomorphata</taxon>
        <taxon>Carangaria</taxon>
        <taxon>Pleuronectiformes</taxon>
        <taxon>Pleuronectoidei</taxon>
        <taxon>Pleuronectidae</taxon>
        <taxon>Pleuronectes</taxon>
    </lineage>
</organism>
<dbReference type="AlphaFoldDB" id="A0A9N7ULN4"/>
<keyword evidence="4" id="KW-0472">Membrane</keyword>
<dbReference type="GO" id="GO:0030425">
    <property type="term" value="C:dendrite"/>
    <property type="evidence" value="ECO:0007669"/>
    <property type="project" value="TreeGrafter"/>
</dbReference>
<keyword evidence="5" id="KW-1015">Disulfide bond</keyword>
<keyword evidence="2" id="KW-1003">Cell membrane</keyword>
<protein>
    <submittedName>
        <fullName evidence="9">Uncharacterized protein</fullName>
    </submittedName>
</protein>
<evidence type="ECO:0000256" key="3">
    <source>
        <dbReference type="ARBA" id="ARBA00022729"/>
    </source>
</evidence>
<keyword evidence="3" id="KW-0732">Signal</keyword>